<dbReference type="KEGG" id="bgt:106069452"/>
<dbReference type="GO" id="GO:0019441">
    <property type="term" value="P:L-tryptophan catabolic process to kynurenine"/>
    <property type="evidence" value="ECO:0007669"/>
    <property type="project" value="InterPro"/>
</dbReference>
<dbReference type="EnsemblMetazoa" id="BGLB008510-RB">
    <property type="protein sequence ID" value="BGLB008510-PB"/>
    <property type="gene ID" value="BGLB008510"/>
</dbReference>
<evidence type="ECO:0000256" key="2">
    <source>
        <dbReference type="SAM" id="SignalP"/>
    </source>
</evidence>
<dbReference type="GO" id="GO:0004061">
    <property type="term" value="F:arylformamidase activity"/>
    <property type="evidence" value="ECO:0007669"/>
    <property type="project" value="InterPro"/>
</dbReference>
<name>A0A2C9JV37_BIOGL</name>
<proteinExistence type="inferred from homology"/>
<gene>
    <name evidence="3" type="primary">106069452</name>
</gene>
<dbReference type="VEuPathDB" id="VectorBase:BGLAX_052020"/>
<feature type="signal peptide" evidence="2">
    <location>
        <begin position="1"/>
        <end position="19"/>
    </location>
</feature>
<keyword evidence="2" id="KW-0732">Signal</keyword>
<dbReference type="Proteomes" id="UP000076420">
    <property type="component" value="Unassembled WGS sequence"/>
</dbReference>
<evidence type="ECO:0000256" key="1">
    <source>
        <dbReference type="ARBA" id="ARBA00007865"/>
    </source>
</evidence>
<accession>A0A2C9JV37</accession>
<organism evidence="3 4">
    <name type="scientific">Biomphalaria glabrata</name>
    <name type="common">Bloodfluke planorb</name>
    <name type="synonym">Freshwater snail</name>
    <dbReference type="NCBI Taxonomy" id="6526"/>
    <lineage>
        <taxon>Eukaryota</taxon>
        <taxon>Metazoa</taxon>
        <taxon>Spiralia</taxon>
        <taxon>Lophotrochozoa</taxon>
        <taxon>Mollusca</taxon>
        <taxon>Gastropoda</taxon>
        <taxon>Heterobranchia</taxon>
        <taxon>Euthyneura</taxon>
        <taxon>Panpulmonata</taxon>
        <taxon>Hygrophila</taxon>
        <taxon>Lymnaeoidea</taxon>
        <taxon>Planorbidae</taxon>
        <taxon>Biomphalaria</taxon>
    </lineage>
</organism>
<dbReference type="VEuPathDB" id="VectorBase:BGLB008510"/>
<dbReference type="SUPFAM" id="SSF102198">
    <property type="entry name" value="Putative cyclase"/>
    <property type="match status" value="1"/>
</dbReference>
<evidence type="ECO:0008006" key="5">
    <source>
        <dbReference type="Google" id="ProtNLM"/>
    </source>
</evidence>
<protein>
    <recommendedName>
        <fullName evidence="5">Cyclase</fullName>
    </recommendedName>
</protein>
<feature type="chain" id="PRO_5014284928" description="Cyclase" evidence="2">
    <location>
        <begin position="20"/>
        <end position="297"/>
    </location>
</feature>
<dbReference type="PANTHER" id="PTHR31118">
    <property type="entry name" value="CYCLASE-LIKE PROTEIN 2"/>
    <property type="match status" value="1"/>
</dbReference>
<dbReference type="InterPro" id="IPR037175">
    <property type="entry name" value="KFase_sf"/>
</dbReference>
<dbReference type="Gene3D" id="3.50.30.50">
    <property type="entry name" value="Putative cyclase"/>
    <property type="match status" value="1"/>
</dbReference>
<dbReference type="RefSeq" id="XP_013084564.2">
    <property type="nucleotide sequence ID" value="XM_013229110.2"/>
</dbReference>
<dbReference type="RefSeq" id="XP_013084561.2">
    <property type="nucleotide sequence ID" value="XM_013229107.2"/>
</dbReference>
<dbReference type="EnsemblMetazoa" id="BGLB008510-RD">
    <property type="protein sequence ID" value="BGLB008510-PD"/>
    <property type="gene ID" value="BGLB008510"/>
</dbReference>
<dbReference type="RefSeq" id="XP_013084562.2">
    <property type="nucleotide sequence ID" value="XM_013229108.2"/>
</dbReference>
<evidence type="ECO:0000313" key="4">
    <source>
        <dbReference type="Proteomes" id="UP000076420"/>
    </source>
</evidence>
<dbReference type="EnsemblMetazoa" id="BGLB008510-RC">
    <property type="protein sequence ID" value="BGLB008510-PC"/>
    <property type="gene ID" value="BGLB008510"/>
</dbReference>
<dbReference type="InterPro" id="IPR007325">
    <property type="entry name" value="KFase/CYL"/>
</dbReference>
<comment type="similarity">
    <text evidence="1">Belongs to the Cyclase 1 superfamily.</text>
</comment>
<reference evidence="3" key="1">
    <citation type="submission" date="2020-05" db="UniProtKB">
        <authorList>
            <consortium name="EnsemblMetazoa"/>
        </authorList>
    </citation>
    <scope>IDENTIFICATION</scope>
    <source>
        <strain evidence="3">BB02</strain>
    </source>
</reference>
<dbReference type="STRING" id="6526.A0A2C9JV37"/>
<sequence>MLGLRLCVALIACPLFAYCCLPDSFQVLDLSHTLSNESLRWPGGSNFSFTILTRGWQNNNSFWLELNKFDTPEHIGTHMDAPAHFFNKGWKVHEIPADRLVGPGVVIDVKDKVVNDSDYRMTPADVESWEKVNGPIPKGAIVFMRSGWDTRYPNKTLTFNTNTPDNESTFHFPGFHPDTARWLIVNRNIGMIGIDTPSTDYGPSPNFEVHQIISNASVMGLENVNNLGALPPKGFIVTVAPVKLFDGSGGPVRILALVSKDGSGMCTTNSAGRLMLFWAFKFGLWHVLSSLWKICIT</sequence>
<dbReference type="Pfam" id="PF04199">
    <property type="entry name" value="Cyclase"/>
    <property type="match status" value="1"/>
</dbReference>
<dbReference type="AlphaFoldDB" id="A0A2C9JV37"/>
<dbReference type="PANTHER" id="PTHR31118:SF12">
    <property type="entry name" value="CYCLASE-LIKE PROTEIN 2"/>
    <property type="match status" value="1"/>
</dbReference>
<dbReference type="EnsemblMetazoa" id="BGLB008510-RE">
    <property type="protein sequence ID" value="BGLB008510-PE"/>
    <property type="gene ID" value="BGLB008510"/>
</dbReference>
<evidence type="ECO:0000313" key="3">
    <source>
        <dbReference type="EnsemblMetazoa" id="BGLB008510-PC"/>
    </source>
</evidence>
<dbReference type="OrthoDB" id="7108654at2759"/>